<dbReference type="InterPro" id="IPR058163">
    <property type="entry name" value="LysR-type_TF_proteobact-type"/>
</dbReference>
<evidence type="ECO:0000259" key="5">
    <source>
        <dbReference type="PROSITE" id="PS50931"/>
    </source>
</evidence>
<dbReference type="InterPro" id="IPR036388">
    <property type="entry name" value="WH-like_DNA-bd_sf"/>
</dbReference>
<dbReference type="OrthoDB" id="9076738at2"/>
<dbReference type="STRING" id="1416806.CAL12_08295"/>
<dbReference type="Pfam" id="PF00126">
    <property type="entry name" value="HTH_1"/>
    <property type="match status" value="1"/>
</dbReference>
<dbReference type="Gene3D" id="1.10.10.10">
    <property type="entry name" value="Winged helix-like DNA-binding domain superfamily/Winged helix DNA-binding domain"/>
    <property type="match status" value="1"/>
</dbReference>
<sequence length="302" mass="33666">MDRFESLQLFTRIVESGSFSQAAASLDIPRATATHAIKALESRLGTRLLERTTRHVRPTLDGQAFYERCVSVLSELDDAEASLQHIASNPRGTLRVDMHGTHATQIVLPAIPEFRERYPGIDLVVSSGDRLVDLVREGVDCVIRAGTPRDSSLVARRLAALPQAICASPEYLARFGTPAHPDDLAQHQTVKFFSSSGASDYPLELIVDGKVQAYTLDGWMSVNDAENYFVCGLRGCGLIQIPRFHMEEALRDGRLVEVLAAWRSPDMPLAAFYPHHRQLSPRVRVFIDWLTKLYETRFGPLP</sequence>
<dbReference type="AlphaFoldDB" id="A0A1W6YIG9"/>
<evidence type="ECO:0000313" key="6">
    <source>
        <dbReference type="EMBL" id="ARP80840.1"/>
    </source>
</evidence>
<dbReference type="InterPro" id="IPR036390">
    <property type="entry name" value="WH_DNA-bd_sf"/>
</dbReference>
<dbReference type="PANTHER" id="PTHR30537:SF72">
    <property type="entry name" value="LYSR FAMILY TRANSCRIPTIONAL REGULATOR"/>
    <property type="match status" value="1"/>
</dbReference>
<dbReference type="InterPro" id="IPR000847">
    <property type="entry name" value="LysR_HTH_N"/>
</dbReference>
<organism evidence="6 7">
    <name type="scientific">Bordetella genomosp. 8</name>
    <dbReference type="NCBI Taxonomy" id="1416806"/>
    <lineage>
        <taxon>Bacteria</taxon>
        <taxon>Pseudomonadati</taxon>
        <taxon>Pseudomonadota</taxon>
        <taxon>Betaproteobacteria</taxon>
        <taxon>Burkholderiales</taxon>
        <taxon>Alcaligenaceae</taxon>
        <taxon>Bordetella</taxon>
    </lineage>
</organism>
<evidence type="ECO:0000313" key="7">
    <source>
        <dbReference type="Proteomes" id="UP000194151"/>
    </source>
</evidence>
<dbReference type="PANTHER" id="PTHR30537">
    <property type="entry name" value="HTH-TYPE TRANSCRIPTIONAL REGULATOR"/>
    <property type="match status" value="1"/>
</dbReference>
<dbReference type="InterPro" id="IPR005119">
    <property type="entry name" value="LysR_subst-bd"/>
</dbReference>
<dbReference type="PROSITE" id="PS50931">
    <property type="entry name" value="HTH_LYSR"/>
    <property type="match status" value="1"/>
</dbReference>
<keyword evidence="4" id="KW-0804">Transcription</keyword>
<gene>
    <name evidence="6" type="ORF">CAL12_08295</name>
</gene>
<dbReference type="SUPFAM" id="SSF53850">
    <property type="entry name" value="Periplasmic binding protein-like II"/>
    <property type="match status" value="1"/>
</dbReference>
<evidence type="ECO:0000256" key="4">
    <source>
        <dbReference type="ARBA" id="ARBA00023163"/>
    </source>
</evidence>
<dbReference type="FunFam" id="3.40.190.290:FF:000001">
    <property type="entry name" value="Transcriptional regulator, LysR family"/>
    <property type="match status" value="1"/>
</dbReference>
<accession>A0A1W6YIG9</accession>
<name>A0A1W6YIG9_9BORD</name>
<dbReference type="FunFam" id="1.10.10.10:FF:000001">
    <property type="entry name" value="LysR family transcriptional regulator"/>
    <property type="match status" value="1"/>
</dbReference>
<keyword evidence="7" id="KW-1185">Reference proteome</keyword>
<evidence type="ECO:0000256" key="1">
    <source>
        <dbReference type="ARBA" id="ARBA00009437"/>
    </source>
</evidence>
<dbReference type="KEGG" id="bgv:CAL12_08295"/>
<dbReference type="EMBL" id="CP021108">
    <property type="protein sequence ID" value="ARP80840.1"/>
    <property type="molecule type" value="Genomic_DNA"/>
</dbReference>
<protein>
    <submittedName>
        <fullName evidence="6">LysR family transcriptional regulator</fullName>
    </submittedName>
</protein>
<dbReference type="CDD" id="cd08472">
    <property type="entry name" value="PBP2_CrgA_like_3"/>
    <property type="match status" value="1"/>
</dbReference>
<dbReference type="GO" id="GO:0043565">
    <property type="term" value="F:sequence-specific DNA binding"/>
    <property type="evidence" value="ECO:0007669"/>
    <property type="project" value="TreeGrafter"/>
</dbReference>
<dbReference type="SUPFAM" id="SSF46785">
    <property type="entry name" value="Winged helix' DNA-binding domain"/>
    <property type="match status" value="1"/>
</dbReference>
<keyword evidence="2" id="KW-0805">Transcription regulation</keyword>
<dbReference type="Proteomes" id="UP000194151">
    <property type="component" value="Chromosome"/>
</dbReference>
<dbReference type="GO" id="GO:0003700">
    <property type="term" value="F:DNA-binding transcription factor activity"/>
    <property type="evidence" value="ECO:0007669"/>
    <property type="project" value="InterPro"/>
</dbReference>
<evidence type="ECO:0000256" key="3">
    <source>
        <dbReference type="ARBA" id="ARBA00023125"/>
    </source>
</evidence>
<evidence type="ECO:0000256" key="2">
    <source>
        <dbReference type="ARBA" id="ARBA00023015"/>
    </source>
</evidence>
<dbReference type="Pfam" id="PF03466">
    <property type="entry name" value="LysR_substrate"/>
    <property type="match status" value="1"/>
</dbReference>
<proteinExistence type="inferred from homology"/>
<keyword evidence="3" id="KW-0238">DNA-binding</keyword>
<dbReference type="RefSeq" id="WP_086064059.1">
    <property type="nucleotide sequence ID" value="NZ_CP021108.1"/>
</dbReference>
<dbReference type="GO" id="GO:0006351">
    <property type="term" value="P:DNA-templated transcription"/>
    <property type="evidence" value="ECO:0007669"/>
    <property type="project" value="TreeGrafter"/>
</dbReference>
<feature type="domain" description="HTH lysR-type" evidence="5">
    <location>
        <begin position="1"/>
        <end position="59"/>
    </location>
</feature>
<comment type="similarity">
    <text evidence="1">Belongs to the LysR transcriptional regulatory family.</text>
</comment>
<reference evidence="6 7" key="1">
    <citation type="submission" date="2017-05" db="EMBL/GenBank/DDBJ databases">
        <title>Complete and WGS of Bordetella genogroups.</title>
        <authorList>
            <person name="Spilker T."/>
            <person name="LiPuma J."/>
        </authorList>
    </citation>
    <scope>NUCLEOTIDE SEQUENCE [LARGE SCALE GENOMIC DNA]</scope>
    <source>
        <strain evidence="6 7">AU19157</strain>
    </source>
</reference>
<dbReference type="Gene3D" id="3.40.190.290">
    <property type="match status" value="1"/>
</dbReference>